<dbReference type="GO" id="GO:0008270">
    <property type="term" value="F:zinc ion binding"/>
    <property type="evidence" value="ECO:0007669"/>
    <property type="project" value="InterPro"/>
</dbReference>
<dbReference type="AlphaFoldDB" id="A0A9W7HGQ1"/>
<feature type="transmembrane region" description="Helical" evidence="4">
    <location>
        <begin position="53"/>
        <end position="72"/>
    </location>
</feature>
<dbReference type="GO" id="GO:0009451">
    <property type="term" value="P:RNA modification"/>
    <property type="evidence" value="ECO:0007669"/>
    <property type="project" value="InterPro"/>
</dbReference>
<feature type="domain" description="DYW" evidence="5">
    <location>
        <begin position="496"/>
        <end position="588"/>
    </location>
</feature>
<evidence type="ECO:0000259" key="5">
    <source>
        <dbReference type="Pfam" id="PF14432"/>
    </source>
</evidence>
<evidence type="ECO:0000256" key="1">
    <source>
        <dbReference type="ARBA" id="ARBA00006643"/>
    </source>
</evidence>
<sequence>MVRETYTYTTKNNGMANLESVIPKCASFSQIKQLQAYIFTTGTFKFSRARSKLLDLCAIAPFGSLSFAISVFRQIPRPLTNDFNAIIRGLIQSPQPSAAFAWYRSMQRGSFRMDALTCSFTLKACARVLAATESLQLHANIIRFGFMADALLGTTLLDVYAKVGNLSYARLVFDEMQLRDIASWNSLIFGLAQGSQASEALDLFKRMEVEGLKPNEVTVIGVLSACSHMGDFKEGEKIHGFIRNQKLDTNVQVCNALIDMYANCGFVDRAYGVFDNMRCRKCLVTWNTMIMAFARDGNGHKALKLFEQMERAGVQPDAVTYLAVLCACNHAGLVEDGVRLFNTMGKHEVKPNVKHYGSLVDLLGRAGRLKEAYKLINSMSMVPDVVLWQSLLGACRIYKDVEMAEIASRNLVEMGSNNCGDFVLLSNIYAAHERWNDVGRVRDAMKNRDVKKVPGFSYIEVDGLWHKFFTGDKSNARWKEIYSKLDEIGFRIKELGYVAETSFVLHDIGEEEKENQLCYHSEKLAVAFGLISTSEGTPIHVIKNLRICGDCHVVIKLVSKIYERQIIVRDRVRFHKFKDGFCSCRDYW</sequence>
<organism evidence="6 7">
    <name type="scientific">Hibiscus trionum</name>
    <name type="common">Flower of an hour</name>
    <dbReference type="NCBI Taxonomy" id="183268"/>
    <lineage>
        <taxon>Eukaryota</taxon>
        <taxon>Viridiplantae</taxon>
        <taxon>Streptophyta</taxon>
        <taxon>Embryophyta</taxon>
        <taxon>Tracheophyta</taxon>
        <taxon>Spermatophyta</taxon>
        <taxon>Magnoliopsida</taxon>
        <taxon>eudicotyledons</taxon>
        <taxon>Gunneridae</taxon>
        <taxon>Pentapetalae</taxon>
        <taxon>rosids</taxon>
        <taxon>malvids</taxon>
        <taxon>Malvales</taxon>
        <taxon>Malvaceae</taxon>
        <taxon>Malvoideae</taxon>
        <taxon>Hibiscus</taxon>
    </lineage>
</organism>
<dbReference type="InterPro" id="IPR046960">
    <property type="entry name" value="PPR_At4g14850-like_plant"/>
</dbReference>
<evidence type="ECO:0000256" key="2">
    <source>
        <dbReference type="ARBA" id="ARBA00022737"/>
    </source>
</evidence>
<protein>
    <recommendedName>
        <fullName evidence="5">DYW domain-containing protein</fullName>
    </recommendedName>
</protein>
<reference evidence="6" key="1">
    <citation type="submission" date="2023-05" db="EMBL/GenBank/DDBJ databases">
        <title>Genome and transcriptome analyses reveal genes involved in the formation of fine ridges on petal epidermal cells in Hibiscus trionum.</title>
        <authorList>
            <person name="Koshimizu S."/>
            <person name="Masuda S."/>
            <person name="Ishii T."/>
            <person name="Shirasu K."/>
            <person name="Hoshino A."/>
            <person name="Arita M."/>
        </authorList>
    </citation>
    <scope>NUCLEOTIDE SEQUENCE</scope>
    <source>
        <strain evidence="6">Hamamatsu line</strain>
    </source>
</reference>
<feature type="repeat" description="PPR" evidence="3">
    <location>
        <begin position="282"/>
        <end position="316"/>
    </location>
</feature>
<dbReference type="GO" id="GO:0003723">
    <property type="term" value="F:RNA binding"/>
    <property type="evidence" value="ECO:0007669"/>
    <property type="project" value="InterPro"/>
</dbReference>
<keyword evidence="4" id="KW-0812">Transmembrane</keyword>
<keyword evidence="4" id="KW-0472">Membrane</keyword>
<proteinExistence type="inferred from homology"/>
<dbReference type="FunFam" id="1.25.40.10:FF:000344">
    <property type="entry name" value="Pentatricopeptide repeat-containing protein"/>
    <property type="match status" value="1"/>
</dbReference>
<dbReference type="EMBL" id="BSYR01000013">
    <property type="protein sequence ID" value="GMI77098.1"/>
    <property type="molecule type" value="Genomic_DNA"/>
</dbReference>
<name>A0A9W7HGQ1_HIBTR</name>
<dbReference type="Pfam" id="PF14432">
    <property type="entry name" value="DYW_deaminase"/>
    <property type="match status" value="1"/>
</dbReference>
<feature type="repeat" description="PPR" evidence="3">
    <location>
        <begin position="250"/>
        <end position="280"/>
    </location>
</feature>
<keyword evidence="2" id="KW-0677">Repeat</keyword>
<dbReference type="InterPro" id="IPR011990">
    <property type="entry name" value="TPR-like_helical_dom_sf"/>
</dbReference>
<keyword evidence="4" id="KW-1133">Transmembrane helix</keyword>
<evidence type="ECO:0000313" key="6">
    <source>
        <dbReference type="EMBL" id="GMI77098.1"/>
    </source>
</evidence>
<dbReference type="InterPro" id="IPR046848">
    <property type="entry name" value="E_motif"/>
</dbReference>
<dbReference type="FunFam" id="1.25.40.10:FF:002536">
    <property type="entry name" value="Tetratricopeptide repeat (TPR)-like superfamily protein"/>
    <property type="match status" value="1"/>
</dbReference>
<gene>
    <name evidence="6" type="ORF">HRI_001379100</name>
</gene>
<comment type="caution">
    <text evidence="6">The sequence shown here is derived from an EMBL/GenBank/DDBJ whole genome shotgun (WGS) entry which is preliminary data.</text>
</comment>
<dbReference type="Pfam" id="PF12854">
    <property type="entry name" value="PPR_1"/>
    <property type="match status" value="1"/>
</dbReference>
<dbReference type="Pfam" id="PF20431">
    <property type="entry name" value="E_motif"/>
    <property type="match status" value="1"/>
</dbReference>
<evidence type="ECO:0000256" key="4">
    <source>
        <dbReference type="SAM" id="Phobius"/>
    </source>
</evidence>
<feature type="repeat" description="PPR" evidence="3">
    <location>
        <begin position="180"/>
        <end position="214"/>
    </location>
</feature>
<dbReference type="InterPro" id="IPR002885">
    <property type="entry name" value="PPR_rpt"/>
</dbReference>
<dbReference type="Proteomes" id="UP001165190">
    <property type="component" value="Unassembled WGS sequence"/>
</dbReference>
<dbReference type="InterPro" id="IPR032867">
    <property type="entry name" value="DYW_dom"/>
</dbReference>
<keyword evidence="7" id="KW-1185">Reference proteome</keyword>
<evidence type="ECO:0000256" key="3">
    <source>
        <dbReference type="PROSITE-ProRule" id="PRU00708"/>
    </source>
</evidence>
<dbReference type="PROSITE" id="PS51375">
    <property type="entry name" value="PPR"/>
    <property type="match status" value="4"/>
</dbReference>
<dbReference type="OrthoDB" id="185373at2759"/>
<accession>A0A9W7HGQ1</accession>
<dbReference type="Pfam" id="PF13041">
    <property type="entry name" value="PPR_2"/>
    <property type="match status" value="2"/>
</dbReference>
<dbReference type="PANTHER" id="PTHR47926:SF408">
    <property type="entry name" value="DYW DOMAIN-CONTAINING PROTEIN"/>
    <property type="match status" value="1"/>
</dbReference>
<dbReference type="NCBIfam" id="TIGR00756">
    <property type="entry name" value="PPR"/>
    <property type="match status" value="5"/>
</dbReference>
<feature type="repeat" description="PPR" evidence="3">
    <location>
        <begin position="317"/>
        <end position="351"/>
    </location>
</feature>
<evidence type="ECO:0000313" key="7">
    <source>
        <dbReference type="Proteomes" id="UP001165190"/>
    </source>
</evidence>
<comment type="similarity">
    <text evidence="1">Belongs to the PPR family. PCMP-H subfamily.</text>
</comment>
<dbReference type="Gene3D" id="1.25.40.10">
    <property type="entry name" value="Tetratricopeptide repeat domain"/>
    <property type="match status" value="3"/>
</dbReference>
<dbReference type="PANTHER" id="PTHR47926">
    <property type="entry name" value="PENTATRICOPEPTIDE REPEAT-CONTAINING PROTEIN"/>
    <property type="match status" value="1"/>
</dbReference>